<dbReference type="GeneID" id="92354276"/>
<dbReference type="GO" id="GO:0006355">
    <property type="term" value="P:regulation of DNA-templated transcription"/>
    <property type="evidence" value="ECO:0007669"/>
    <property type="project" value="InterPro"/>
</dbReference>
<dbReference type="Pfam" id="PF12651">
    <property type="entry name" value="RHH_3"/>
    <property type="match status" value="1"/>
</dbReference>
<dbReference type="AlphaFoldDB" id="A0AAT9GRD2"/>
<dbReference type="SUPFAM" id="SSF47598">
    <property type="entry name" value="Ribbon-helix-helix"/>
    <property type="match status" value="1"/>
</dbReference>
<dbReference type="Gene3D" id="1.10.1220.10">
    <property type="entry name" value="Met repressor-like"/>
    <property type="match status" value="1"/>
</dbReference>
<dbReference type="KEGG" id="sjv:SJAV_13320"/>
<proteinExistence type="predicted"/>
<dbReference type="RefSeq" id="WP_369611531.1">
    <property type="nucleotide sequence ID" value="NZ_AP031322.1"/>
</dbReference>
<sequence>MVNTKSFKLNLTPEKYETLKRISKQTGVSMNDIIRLAIDRYLKEASS</sequence>
<gene>
    <name evidence="2" type="ORF">SJAV_13320</name>
</gene>
<accession>A0AAT9GRD2</accession>
<dbReference type="EMBL" id="AP031322">
    <property type="protein sequence ID" value="BFH73388.1"/>
    <property type="molecule type" value="Genomic_DNA"/>
</dbReference>
<feature type="domain" description="Predicted DNA-binding protein ribbon-helix-helix" evidence="1">
    <location>
        <begin position="6"/>
        <end position="44"/>
    </location>
</feature>
<name>A0AAT9GRD2_9CREN</name>
<dbReference type="InterPro" id="IPR010985">
    <property type="entry name" value="Ribbon_hlx_hlx"/>
</dbReference>
<reference evidence="2" key="1">
    <citation type="submission" date="2024-03" db="EMBL/GenBank/DDBJ databases">
        <title>Complete genome sequence of Sulfurisphaera javensis strain KD-1.</title>
        <authorList>
            <person name="Sakai H."/>
            <person name="Nur N."/>
            <person name="Suwanto A."/>
            <person name="Kurosawa N."/>
        </authorList>
    </citation>
    <scope>NUCLEOTIDE SEQUENCE</scope>
    <source>
        <strain evidence="2">KD-1</strain>
    </source>
</reference>
<dbReference type="InterPro" id="IPR038733">
    <property type="entry name" value="Predicted_DNA_bind_prot_RHH"/>
</dbReference>
<protein>
    <recommendedName>
        <fullName evidence="1">Predicted DNA-binding protein ribbon-helix-helix domain-containing protein</fullName>
    </recommendedName>
</protein>
<evidence type="ECO:0000259" key="1">
    <source>
        <dbReference type="Pfam" id="PF12651"/>
    </source>
</evidence>
<organism evidence="2">
    <name type="scientific">Sulfurisphaera javensis</name>
    <dbReference type="NCBI Taxonomy" id="2049879"/>
    <lineage>
        <taxon>Archaea</taxon>
        <taxon>Thermoproteota</taxon>
        <taxon>Thermoprotei</taxon>
        <taxon>Sulfolobales</taxon>
        <taxon>Sulfolobaceae</taxon>
        <taxon>Sulfurisphaera</taxon>
    </lineage>
</organism>
<evidence type="ECO:0000313" key="2">
    <source>
        <dbReference type="EMBL" id="BFH73388.1"/>
    </source>
</evidence>
<dbReference type="InterPro" id="IPR013321">
    <property type="entry name" value="Arc_rbn_hlx_hlx"/>
</dbReference>